<evidence type="ECO:0008006" key="4">
    <source>
        <dbReference type="Google" id="ProtNLM"/>
    </source>
</evidence>
<feature type="transmembrane region" description="Helical" evidence="1">
    <location>
        <begin position="12"/>
        <end position="29"/>
    </location>
</feature>
<feature type="transmembrane region" description="Helical" evidence="1">
    <location>
        <begin position="35"/>
        <end position="56"/>
    </location>
</feature>
<dbReference type="InterPro" id="IPR021214">
    <property type="entry name" value="DUF2568"/>
</dbReference>
<evidence type="ECO:0000313" key="2">
    <source>
        <dbReference type="EMBL" id="SFJ60215.1"/>
    </source>
</evidence>
<keyword evidence="3" id="KW-1185">Reference proteome</keyword>
<reference evidence="3" key="1">
    <citation type="submission" date="2016-10" db="EMBL/GenBank/DDBJ databases">
        <authorList>
            <person name="Varghese N."/>
            <person name="Submissions S."/>
        </authorList>
    </citation>
    <scope>NUCLEOTIDE SEQUENCE [LARGE SCALE GENOMIC DNA]</scope>
    <source>
        <strain evidence="3">CGMCC 4.2126</strain>
    </source>
</reference>
<evidence type="ECO:0000256" key="1">
    <source>
        <dbReference type="SAM" id="Phobius"/>
    </source>
</evidence>
<proteinExistence type="predicted"/>
<dbReference type="EMBL" id="FOQY01000010">
    <property type="protein sequence ID" value="SFJ60215.1"/>
    <property type="molecule type" value="Genomic_DNA"/>
</dbReference>
<dbReference type="Proteomes" id="UP000199111">
    <property type="component" value="Unassembled WGS sequence"/>
</dbReference>
<keyword evidence="1" id="KW-0812">Transmembrane</keyword>
<gene>
    <name evidence="2" type="ORF">SAMN05216275_110125</name>
</gene>
<keyword evidence="1" id="KW-1133">Transmembrane helix</keyword>
<organism evidence="2 3">
    <name type="scientific">Streptosporangium canum</name>
    <dbReference type="NCBI Taxonomy" id="324952"/>
    <lineage>
        <taxon>Bacteria</taxon>
        <taxon>Bacillati</taxon>
        <taxon>Actinomycetota</taxon>
        <taxon>Actinomycetes</taxon>
        <taxon>Streptosporangiales</taxon>
        <taxon>Streptosporangiaceae</taxon>
        <taxon>Streptosporangium</taxon>
    </lineage>
</organism>
<dbReference type="GeneID" id="96299185"/>
<dbReference type="AlphaFoldDB" id="A0A1I3SNC7"/>
<accession>A0A1I3SNC7</accession>
<dbReference type="Pfam" id="PF10823">
    <property type="entry name" value="DUF2568"/>
    <property type="match status" value="1"/>
</dbReference>
<protein>
    <recommendedName>
        <fullName evidence="4">DUF2568 domain-containing protein</fullName>
    </recommendedName>
</protein>
<keyword evidence="1" id="KW-0472">Membrane</keyword>
<dbReference type="RefSeq" id="WP_093887978.1">
    <property type="nucleotide sequence ID" value="NZ_FOQY01000010.1"/>
</dbReference>
<sequence length="114" mass="11943">MLSLAKNTNLLVMFLLELGVLASVGYWGFVVGQNLPVKLLLGLGGPALFIAVWAVFGAANDATIPLTGAARVLLEVLWFGGGAMALVMAGRLAPGLVFAAVYVVNAALRLFWNQ</sequence>
<name>A0A1I3SNC7_9ACTN</name>
<evidence type="ECO:0000313" key="3">
    <source>
        <dbReference type="Proteomes" id="UP000199111"/>
    </source>
</evidence>